<dbReference type="EMBL" id="NDHY01000003">
    <property type="protein sequence ID" value="RII00604.1"/>
    <property type="molecule type" value="Genomic_DNA"/>
</dbReference>
<dbReference type="CDD" id="cd05403">
    <property type="entry name" value="NT_KNTase_like"/>
    <property type="match status" value="1"/>
</dbReference>
<comment type="caution">
    <text evidence="2">The sequence shown here is derived from an EMBL/GenBank/DDBJ whole genome shotgun (WGS) entry which is preliminary data.</text>
</comment>
<keyword evidence="2" id="KW-0808">Transferase</keyword>
<dbReference type="GO" id="GO:0003700">
    <property type="term" value="F:DNA-binding transcription factor activity"/>
    <property type="evidence" value="ECO:0007669"/>
    <property type="project" value="InterPro"/>
</dbReference>
<dbReference type="Pfam" id="PF18765">
    <property type="entry name" value="Polbeta"/>
    <property type="match status" value="1"/>
</dbReference>
<dbReference type="PROSITE" id="PS50987">
    <property type="entry name" value="HTH_ARSR_2"/>
    <property type="match status" value="1"/>
</dbReference>
<dbReference type="InterPro" id="IPR036390">
    <property type="entry name" value="WH_DNA-bd_sf"/>
</dbReference>
<organism evidence="2 3">
    <name type="scientific">candidate division NPL-UPA2 bacterium Unc8</name>
    <dbReference type="NCBI Taxonomy" id="1980939"/>
    <lineage>
        <taxon>Bacteria</taxon>
    </lineage>
</organism>
<accession>A0A399FWK7</accession>
<protein>
    <submittedName>
        <fullName evidence="2">Nucleotidyltransferase domain-containing protein</fullName>
    </submittedName>
</protein>
<dbReference type="Gene3D" id="1.10.10.10">
    <property type="entry name" value="Winged helix-like DNA-binding domain superfamily/Winged helix DNA-binding domain"/>
    <property type="match status" value="1"/>
</dbReference>
<gene>
    <name evidence="2" type="ORF">B9J77_02445</name>
</gene>
<reference evidence="2 3" key="1">
    <citation type="submission" date="2018-08" db="EMBL/GenBank/DDBJ databases">
        <title>Draft genome of candidate division NPL-UPA2 bacterium Unc8 that adapted to ultra-basic serpentinizing groundwater.</title>
        <authorList>
            <person name="Ishii S."/>
            <person name="Suzuki S."/>
            <person name="Nealson K.H."/>
        </authorList>
    </citation>
    <scope>NUCLEOTIDE SEQUENCE [LARGE SCALE GENOMIC DNA]</scope>
    <source>
        <strain evidence="2">Unc8</strain>
    </source>
</reference>
<evidence type="ECO:0000313" key="3">
    <source>
        <dbReference type="Proteomes" id="UP000266287"/>
    </source>
</evidence>
<dbReference type="SUPFAM" id="SSF46785">
    <property type="entry name" value="Winged helix' DNA-binding domain"/>
    <property type="match status" value="1"/>
</dbReference>
<name>A0A399FWK7_UNCN2</name>
<dbReference type="InterPro" id="IPR043519">
    <property type="entry name" value="NT_sf"/>
</dbReference>
<proteinExistence type="predicted"/>
<dbReference type="InterPro" id="IPR036388">
    <property type="entry name" value="WH-like_DNA-bd_sf"/>
</dbReference>
<dbReference type="SUPFAM" id="SSF81301">
    <property type="entry name" value="Nucleotidyltransferase"/>
    <property type="match status" value="1"/>
</dbReference>
<dbReference type="AlphaFoldDB" id="A0A399FWK7"/>
<dbReference type="GO" id="GO:0016740">
    <property type="term" value="F:transferase activity"/>
    <property type="evidence" value="ECO:0007669"/>
    <property type="project" value="UniProtKB-KW"/>
</dbReference>
<feature type="domain" description="HTH arsR-type" evidence="1">
    <location>
        <begin position="2"/>
        <end position="99"/>
    </location>
</feature>
<dbReference type="Proteomes" id="UP000266287">
    <property type="component" value="Unassembled WGS sequence"/>
</dbReference>
<dbReference type="InterPro" id="IPR041633">
    <property type="entry name" value="Polbeta"/>
</dbReference>
<dbReference type="Gene3D" id="3.30.460.10">
    <property type="entry name" value="Beta Polymerase, domain 2"/>
    <property type="match status" value="1"/>
</dbReference>
<dbReference type="InterPro" id="IPR001845">
    <property type="entry name" value="HTH_ArsR_DNA-bd_dom"/>
</dbReference>
<sequence>MNKEDNIMNYLKIKKYLYHQTPLKILSFLSNHPGVVFSANEVSRATKCSKGATNQALRLLLELALLSRERKGNLFLYKLNAGNFLLKQFKVFENLLDLQILVKEIQRYCYEIVLFGSRADGCNAGESDIDLFIRTEYKKEVRKIISKYETVDVKYQAVIQDPLESVSSKKEDSVFHRQVEKGITLWRGRPTYEEI</sequence>
<evidence type="ECO:0000259" key="1">
    <source>
        <dbReference type="PROSITE" id="PS50987"/>
    </source>
</evidence>
<evidence type="ECO:0000313" key="2">
    <source>
        <dbReference type="EMBL" id="RII00604.1"/>
    </source>
</evidence>